<dbReference type="InterPro" id="IPR011663">
    <property type="entry name" value="UTRA"/>
</dbReference>
<keyword evidence="1" id="KW-0805">Transcription regulation</keyword>
<dbReference type="EMBL" id="MWWX01000002">
    <property type="protein sequence ID" value="OZG63153.1"/>
    <property type="molecule type" value="Genomic_DNA"/>
</dbReference>
<dbReference type="InterPro" id="IPR028978">
    <property type="entry name" value="Chorismate_lyase_/UTRA_dom_sf"/>
</dbReference>
<dbReference type="Pfam" id="PF07702">
    <property type="entry name" value="UTRA"/>
    <property type="match status" value="1"/>
</dbReference>
<evidence type="ECO:0000313" key="6">
    <source>
        <dbReference type="Proteomes" id="UP000216352"/>
    </source>
</evidence>
<name>A0A261FW36_9BIFI</name>
<accession>A0A261FW36</accession>
<dbReference type="STRING" id="1603886.GCA_001895165_00931"/>
<dbReference type="SUPFAM" id="SSF46785">
    <property type="entry name" value="Winged helix' DNA-binding domain"/>
    <property type="match status" value="1"/>
</dbReference>
<dbReference type="SUPFAM" id="SSF64288">
    <property type="entry name" value="Chorismate lyase-like"/>
    <property type="match status" value="1"/>
</dbReference>
<dbReference type="InterPro" id="IPR000524">
    <property type="entry name" value="Tscrpt_reg_HTH_GntR"/>
</dbReference>
<dbReference type="SMART" id="SM00866">
    <property type="entry name" value="UTRA"/>
    <property type="match status" value="1"/>
</dbReference>
<gene>
    <name evidence="5" type="ORF">BLEM_0418</name>
</gene>
<evidence type="ECO:0000259" key="4">
    <source>
        <dbReference type="PROSITE" id="PS50949"/>
    </source>
</evidence>
<evidence type="ECO:0000256" key="2">
    <source>
        <dbReference type="ARBA" id="ARBA00023125"/>
    </source>
</evidence>
<comment type="caution">
    <text evidence="5">The sequence shown here is derived from an EMBL/GenBank/DDBJ whole genome shotgun (WGS) entry which is preliminary data.</text>
</comment>
<keyword evidence="2" id="KW-0238">DNA-binding</keyword>
<protein>
    <submittedName>
        <fullName evidence="5">GntR family transcriptional regulator</fullName>
    </submittedName>
</protein>
<dbReference type="GO" id="GO:0003677">
    <property type="term" value="F:DNA binding"/>
    <property type="evidence" value="ECO:0007669"/>
    <property type="project" value="UniProtKB-KW"/>
</dbReference>
<evidence type="ECO:0000313" key="5">
    <source>
        <dbReference type="EMBL" id="OZG63153.1"/>
    </source>
</evidence>
<dbReference type="AlphaFoldDB" id="A0A261FW36"/>
<evidence type="ECO:0000256" key="1">
    <source>
        <dbReference type="ARBA" id="ARBA00023015"/>
    </source>
</evidence>
<dbReference type="InterPro" id="IPR036388">
    <property type="entry name" value="WH-like_DNA-bd_sf"/>
</dbReference>
<dbReference type="PANTHER" id="PTHR44846:SF1">
    <property type="entry name" value="MANNOSYL-D-GLYCERATE TRANSPORT_METABOLISM SYSTEM REPRESSOR MNGR-RELATED"/>
    <property type="match status" value="1"/>
</dbReference>
<sequence length="243" mass="27152">MSDETVRRLRALIRARELMPGERLGVERALAESLGVSRADLRSALERMEADHEIRRTIGRGGGVFVSDGRLERNINTVESLPAIARRQGRVLRSRVLRAVIAPASPSDIRLLELDGPHPMVYDITRLRLIEGTPLSLEISRLPAALFPGLLTLDLTEPFYTLFERDYGVRPACVDETLETVLADPDQAASLGVRDSDPLVRIRRVARSGEGTPFERATDVYVASRMRFTMHHSGYVRLSATQR</sequence>
<dbReference type="InterPro" id="IPR050679">
    <property type="entry name" value="Bact_HTH_transcr_reg"/>
</dbReference>
<keyword evidence="6" id="KW-1185">Reference proteome</keyword>
<dbReference type="PANTHER" id="PTHR44846">
    <property type="entry name" value="MANNOSYL-D-GLYCERATE TRANSPORT/METABOLISM SYSTEM REPRESSOR MNGR-RELATED"/>
    <property type="match status" value="1"/>
</dbReference>
<evidence type="ECO:0000256" key="3">
    <source>
        <dbReference type="ARBA" id="ARBA00023163"/>
    </source>
</evidence>
<organism evidence="5 6">
    <name type="scientific">Bifidobacterium lemurum</name>
    <dbReference type="NCBI Taxonomy" id="1603886"/>
    <lineage>
        <taxon>Bacteria</taxon>
        <taxon>Bacillati</taxon>
        <taxon>Actinomycetota</taxon>
        <taxon>Actinomycetes</taxon>
        <taxon>Bifidobacteriales</taxon>
        <taxon>Bifidobacteriaceae</taxon>
        <taxon>Bifidobacterium</taxon>
    </lineage>
</organism>
<dbReference type="Pfam" id="PF00392">
    <property type="entry name" value="GntR"/>
    <property type="match status" value="1"/>
</dbReference>
<keyword evidence="3" id="KW-0804">Transcription</keyword>
<dbReference type="InterPro" id="IPR036390">
    <property type="entry name" value="WH_DNA-bd_sf"/>
</dbReference>
<dbReference type="GO" id="GO:0003700">
    <property type="term" value="F:DNA-binding transcription factor activity"/>
    <property type="evidence" value="ECO:0007669"/>
    <property type="project" value="InterPro"/>
</dbReference>
<proteinExistence type="predicted"/>
<reference evidence="5 6" key="1">
    <citation type="journal article" date="2017" name="BMC Genomics">
        <title>Comparative genomic and phylogenomic analyses of the Bifidobacteriaceae family.</title>
        <authorList>
            <person name="Lugli G.A."/>
            <person name="Milani C."/>
            <person name="Turroni F."/>
            <person name="Duranti S."/>
            <person name="Mancabelli L."/>
            <person name="Mangifesta M."/>
            <person name="Ferrario C."/>
            <person name="Modesto M."/>
            <person name="Mattarelli P."/>
            <person name="Jiri K."/>
            <person name="van Sinderen D."/>
            <person name="Ventura M."/>
        </authorList>
    </citation>
    <scope>NUCLEOTIDE SEQUENCE [LARGE SCALE GENOMIC DNA]</scope>
    <source>
        <strain evidence="5 6">DSM 28807</strain>
    </source>
</reference>
<dbReference type="Proteomes" id="UP000216352">
    <property type="component" value="Unassembled WGS sequence"/>
</dbReference>
<dbReference type="RefSeq" id="WP_226847287.1">
    <property type="nucleotide sequence ID" value="NZ_BDIS01000011.1"/>
</dbReference>
<dbReference type="SMART" id="SM00345">
    <property type="entry name" value="HTH_GNTR"/>
    <property type="match status" value="1"/>
</dbReference>
<dbReference type="PROSITE" id="PS50949">
    <property type="entry name" value="HTH_GNTR"/>
    <property type="match status" value="1"/>
</dbReference>
<dbReference type="Gene3D" id="3.40.1410.10">
    <property type="entry name" value="Chorismate lyase-like"/>
    <property type="match status" value="1"/>
</dbReference>
<dbReference type="GO" id="GO:0045892">
    <property type="term" value="P:negative regulation of DNA-templated transcription"/>
    <property type="evidence" value="ECO:0007669"/>
    <property type="project" value="TreeGrafter"/>
</dbReference>
<feature type="domain" description="HTH gntR-type" evidence="4">
    <location>
        <begin position="1"/>
        <end position="69"/>
    </location>
</feature>
<dbReference type="Gene3D" id="1.10.10.10">
    <property type="entry name" value="Winged helix-like DNA-binding domain superfamily/Winged helix DNA-binding domain"/>
    <property type="match status" value="1"/>
</dbReference>